<sequence length="345" mass="38996">WLQECSRTHSACGAATEHELPTRVIDVGRDGEQEPRLVETSGRRGQWVALSYCWGGAPPLTTAETYERNLEALPFSSLPKLFQDSVTVVRSLGFQYLWIDTLCIIQGDKKDWERECSRMRTVYEHSAITLSAPAASSPDFTMLHNRSSVPQVWFRFQDSTLSAGISHILPDTNAGMPKQQSSPLSTRGWILQERLLAPRSLYFGENLMYWECRSADRFENLSSEQPIESPLGPVPKSVFKGLLDSSEPKSQGREMWRRLVETYCTCDLTNPLDRLPALSGLAQKMNIELQDLYMAGLWLGGLKKDLAWFRDPHTTKTAPEANVSYKAPSWSWASQVLPVKFHNNP</sequence>
<dbReference type="AlphaFoldDB" id="A0A6A6TB96"/>
<evidence type="ECO:0000313" key="3">
    <source>
        <dbReference type="Proteomes" id="UP000799324"/>
    </source>
</evidence>
<evidence type="ECO:0000313" key="2">
    <source>
        <dbReference type="EMBL" id="KAF2656521.1"/>
    </source>
</evidence>
<feature type="non-terminal residue" evidence="2">
    <location>
        <position position="345"/>
    </location>
</feature>
<reference evidence="2" key="1">
    <citation type="journal article" date="2020" name="Stud. Mycol.">
        <title>101 Dothideomycetes genomes: a test case for predicting lifestyles and emergence of pathogens.</title>
        <authorList>
            <person name="Haridas S."/>
            <person name="Albert R."/>
            <person name="Binder M."/>
            <person name="Bloem J."/>
            <person name="Labutti K."/>
            <person name="Salamov A."/>
            <person name="Andreopoulos B."/>
            <person name="Baker S."/>
            <person name="Barry K."/>
            <person name="Bills G."/>
            <person name="Bluhm B."/>
            <person name="Cannon C."/>
            <person name="Castanera R."/>
            <person name="Culley D."/>
            <person name="Daum C."/>
            <person name="Ezra D."/>
            <person name="Gonzalez J."/>
            <person name="Henrissat B."/>
            <person name="Kuo A."/>
            <person name="Liang C."/>
            <person name="Lipzen A."/>
            <person name="Lutzoni F."/>
            <person name="Magnuson J."/>
            <person name="Mondo S."/>
            <person name="Nolan M."/>
            <person name="Ohm R."/>
            <person name="Pangilinan J."/>
            <person name="Park H.-J."/>
            <person name="Ramirez L."/>
            <person name="Alfaro M."/>
            <person name="Sun H."/>
            <person name="Tritt A."/>
            <person name="Yoshinaga Y."/>
            <person name="Zwiers L.-H."/>
            <person name="Turgeon B."/>
            <person name="Goodwin S."/>
            <person name="Spatafora J."/>
            <person name="Crous P."/>
            <person name="Grigoriev I."/>
        </authorList>
    </citation>
    <scope>NUCLEOTIDE SEQUENCE</scope>
    <source>
        <strain evidence="2">CBS 122681</strain>
    </source>
</reference>
<keyword evidence="3" id="KW-1185">Reference proteome</keyword>
<protein>
    <submittedName>
        <fullName evidence="2">HET-domain-containing protein</fullName>
    </submittedName>
</protein>
<dbReference type="OrthoDB" id="3486565at2759"/>
<name>A0A6A6TB96_9PLEO</name>
<accession>A0A6A6TB96</accession>
<dbReference type="Pfam" id="PF06985">
    <property type="entry name" value="HET"/>
    <property type="match status" value="1"/>
</dbReference>
<dbReference type="PANTHER" id="PTHR33112:SF16">
    <property type="entry name" value="HETEROKARYON INCOMPATIBILITY DOMAIN-CONTAINING PROTEIN"/>
    <property type="match status" value="1"/>
</dbReference>
<feature type="domain" description="Heterokaryon incompatibility" evidence="1">
    <location>
        <begin position="47"/>
        <end position="193"/>
    </location>
</feature>
<proteinExistence type="predicted"/>
<dbReference type="EMBL" id="MU004335">
    <property type="protein sequence ID" value="KAF2656521.1"/>
    <property type="molecule type" value="Genomic_DNA"/>
</dbReference>
<feature type="non-terminal residue" evidence="2">
    <location>
        <position position="1"/>
    </location>
</feature>
<dbReference type="Proteomes" id="UP000799324">
    <property type="component" value="Unassembled WGS sequence"/>
</dbReference>
<organism evidence="2 3">
    <name type="scientific">Lophiostoma macrostomum CBS 122681</name>
    <dbReference type="NCBI Taxonomy" id="1314788"/>
    <lineage>
        <taxon>Eukaryota</taxon>
        <taxon>Fungi</taxon>
        <taxon>Dikarya</taxon>
        <taxon>Ascomycota</taxon>
        <taxon>Pezizomycotina</taxon>
        <taxon>Dothideomycetes</taxon>
        <taxon>Pleosporomycetidae</taxon>
        <taxon>Pleosporales</taxon>
        <taxon>Lophiostomataceae</taxon>
        <taxon>Lophiostoma</taxon>
    </lineage>
</organism>
<gene>
    <name evidence="2" type="ORF">K491DRAFT_583035</name>
</gene>
<dbReference type="PANTHER" id="PTHR33112">
    <property type="entry name" value="DOMAIN PROTEIN, PUTATIVE-RELATED"/>
    <property type="match status" value="1"/>
</dbReference>
<dbReference type="InterPro" id="IPR010730">
    <property type="entry name" value="HET"/>
</dbReference>
<evidence type="ECO:0000259" key="1">
    <source>
        <dbReference type="Pfam" id="PF06985"/>
    </source>
</evidence>